<feature type="region of interest" description="Disordered" evidence="1">
    <location>
        <begin position="148"/>
        <end position="207"/>
    </location>
</feature>
<comment type="caution">
    <text evidence="2">The sequence shown here is derived from an EMBL/GenBank/DDBJ whole genome shotgun (WGS) entry which is preliminary data.</text>
</comment>
<feature type="compositionally biased region" description="Polar residues" evidence="1">
    <location>
        <begin position="152"/>
        <end position="167"/>
    </location>
</feature>
<name>A0A9W6YZA7_AMBMO</name>
<feature type="non-terminal residue" evidence="2">
    <location>
        <position position="864"/>
    </location>
</feature>
<reference evidence="2" key="1">
    <citation type="submission" date="2023-04" db="EMBL/GenBank/DDBJ databases">
        <title>Ambrosiozyma monospora NBRC 1965.</title>
        <authorList>
            <person name="Ichikawa N."/>
            <person name="Sato H."/>
            <person name="Tonouchi N."/>
        </authorList>
    </citation>
    <scope>NUCLEOTIDE SEQUENCE</scope>
    <source>
        <strain evidence="2">NBRC 1965</strain>
    </source>
</reference>
<evidence type="ECO:0000313" key="3">
    <source>
        <dbReference type="Proteomes" id="UP001165063"/>
    </source>
</evidence>
<dbReference type="AlphaFoldDB" id="A0A9W6YZA7"/>
<feature type="compositionally biased region" description="Basic and acidic residues" evidence="1">
    <location>
        <begin position="289"/>
        <end position="301"/>
    </location>
</feature>
<gene>
    <name evidence="2" type="ORF">Amon01_000394300</name>
</gene>
<proteinExistence type="predicted"/>
<feature type="compositionally biased region" description="Low complexity" evidence="1">
    <location>
        <begin position="399"/>
        <end position="423"/>
    </location>
</feature>
<feature type="compositionally biased region" description="Polar residues" evidence="1">
    <location>
        <begin position="832"/>
        <end position="842"/>
    </location>
</feature>
<dbReference type="EMBL" id="BSXU01001789">
    <property type="protein sequence ID" value="GMG31103.1"/>
    <property type="molecule type" value="Genomic_DNA"/>
</dbReference>
<feature type="compositionally biased region" description="Acidic residues" evidence="1">
    <location>
        <begin position="572"/>
        <end position="584"/>
    </location>
</feature>
<sequence>MSFHDQGNGHSLNNHPPPPPLSEPTSTPTSPIQLAQIKAPLPLPLPKKTVVSVQETSPYTTSASEFDLDQFDGHDQGRDLLNDNDSVLLDDDDGVVERQQKAFLPLESSDLLNNNDGDDVLIQKQQLQQQQQQQSREQQQFVNHHSLETNHEPTSIQTVQQQETTNGDVDDLFPSEGDDEDSFLKQLSSPPPQAPVQVQVQAQPSHPVNQLAPAPVLQSVISPAPAPALIKEIIEEKPNPDPREDEKKQEASISELFGSETTNELSFVDQINQQKQQEPVAAGIITEEENQKQAKHDENTDYKLPPSPEHTAHPPSSSTSPTQPASTASAQVDSKVAEPQQQINDLFNAGTDTGTNDEDGDAALFQKLSLNAESGNGPSAFAFAEGGNADANDDDEDFFNQLSSPPPQTSSQAEAAASASSCSNDESFFDQLGSQKLEQQQQLSQPQQPQQYQLNNFNDQQQLESVAVQEDTDPFLAQLAQEAQSPLFLPESPVKQQEVFPSETNTPLVSQFQFPPSASASAVVVATASYEQSQPQSEVQDEFIPQQQQQQQFLEVDSRSQPAAPVQKVDDALDDLFGDDEDGDSFLNELSSQSKVIKPIEDGNGDSYLGNENGRDQDQGYLAGEDSFLDQLKSEPQQQAQQQQPIEQSVEVESQGQQQQKEDESGASGAGLNFLEEDDDLLLDDLMDDDLLDDDELLPEAAPAPLPKTSKYAAPAAVGGAPPAPAPAAGRVPRSSIYSPHHQQAQLQPMSQTFNDPSKIPIPSHGRTSSIVPAPSLTTPINPQQAFASEASLKNQKLIKKLSQEKKKSDAYDFPTALLSKHKPQRSKAPRQVSNVYTQVEQQIAHKSAAGPGTAPPPPVGNAN</sequence>
<feature type="compositionally biased region" description="Low complexity" evidence="1">
    <location>
        <begin position="313"/>
        <end position="331"/>
    </location>
</feature>
<protein>
    <submittedName>
        <fullName evidence="2">Unnamed protein product</fullName>
    </submittedName>
</protein>
<accession>A0A9W6YZA7</accession>
<feature type="compositionally biased region" description="Low complexity" evidence="1">
    <location>
        <begin position="635"/>
        <end position="659"/>
    </location>
</feature>
<feature type="compositionally biased region" description="Basic and acidic residues" evidence="1">
    <location>
        <begin position="802"/>
        <end position="811"/>
    </location>
</feature>
<feature type="region of interest" description="Disordered" evidence="1">
    <location>
        <begin position="231"/>
        <end position="450"/>
    </location>
</feature>
<feature type="compositionally biased region" description="Acidic residues" evidence="1">
    <location>
        <begin position="168"/>
        <end position="181"/>
    </location>
</feature>
<feature type="compositionally biased region" description="Low complexity" evidence="1">
    <location>
        <begin position="431"/>
        <end position="450"/>
    </location>
</feature>
<feature type="region of interest" description="Disordered" evidence="1">
    <location>
        <begin position="1"/>
        <end position="85"/>
    </location>
</feature>
<feature type="compositionally biased region" description="Pro residues" evidence="1">
    <location>
        <begin position="854"/>
        <end position="864"/>
    </location>
</feature>
<feature type="compositionally biased region" description="Basic and acidic residues" evidence="1">
    <location>
        <begin position="71"/>
        <end position="81"/>
    </location>
</feature>
<dbReference type="Proteomes" id="UP001165063">
    <property type="component" value="Unassembled WGS sequence"/>
</dbReference>
<evidence type="ECO:0000313" key="2">
    <source>
        <dbReference type="EMBL" id="GMG31103.1"/>
    </source>
</evidence>
<evidence type="ECO:0000256" key="1">
    <source>
        <dbReference type="SAM" id="MobiDB-lite"/>
    </source>
</evidence>
<feature type="compositionally biased region" description="Polar residues" evidence="1">
    <location>
        <begin position="766"/>
        <end position="781"/>
    </location>
</feature>
<feature type="compositionally biased region" description="Polar residues" evidence="1">
    <location>
        <begin position="51"/>
        <end position="64"/>
    </location>
</feature>
<feature type="compositionally biased region" description="Polar residues" evidence="1">
    <location>
        <begin position="259"/>
        <end position="277"/>
    </location>
</feature>
<feature type="region of interest" description="Disordered" evidence="1">
    <location>
        <begin position="802"/>
        <end position="864"/>
    </location>
</feature>
<feature type="compositionally biased region" description="Polar residues" evidence="1">
    <location>
        <begin position="368"/>
        <end position="377"/>
    </location>
</feature>
<feature type="region of interest" description="Disordered" evidence="1">
    <location>
        <begin position="694"/>
        <end position="781"/>
    </location>
</feature>
<feature type="region of interest" description="Disordered" evidence="1">
    <location>
        <begin position="529"/>
        <end position="676"/>
    </location>
</feature>
<feature type="compositionally biased region" description="Low complexity" evidence="1">
    <location>
        <begin position="380"/>
        <end position="390"/>
    </location>
</feature>
<keyword evidence="3" id="KW-1185">Reference proteome</keyword>
<feature type="compositionally biased region" description="Basic residues" evidence="1">
    <location>
        <begin position="820"/>
        <end position="829"/>
    </location>
</feature>
<feature type="compositionally biased region" description="Basic and acidic residues" evidence="1">
    <location>
        <begin position="232"/>
        <end position="250"/>
    </location>
</feature>
<organism evidence="2 3">
    <name type="scientific">Ambrosiozyma monospora</name>
    <name type="common">Yeast</name>
    <name type="synonym">Endomycopsis monosporus</name>
    <dbReference type="NCBI Taxonomy" id="43982"/>
    <lineage>
        <taxon>Eukaryota</taxon>
        <taxon>Fungi</taxon>
        <taxon>Dikarya</taxon>
        <taxon>Ascomycota</taxon>
        <taxon>Saccharomycotina</taxon>
        <taxon>Pichiomycetes</taxon>
        <taxon>Pichiales</taxon>
        <taxon>Pichiaceae</taxon>
        <taxon>Ambrosiozyma</taxon>
    </lineage>
</organism>
<feature type="compositionally biased region" description="Low complexity" evidence="1">
    <location>
        <begin position="713"/>
        <end position="734"/>
    </location>
</feature>
<feature type="compositionally biased region" description="Polar residues" evidence="1">
    <location>
        <begin position="736"/>
        <end position="756"/>
    </location>
</feature>
<feature type="compositionally biased region" description="Low complexity" evidence="1">
    <location>
        <begin position="195"/>
        <end position="205"/>
    </location>
</feature>